<accession>A0A977KLW1</accession>
<evidence type="ECO:0000313" key="1">
    <source>
        <dbReference type="EMBL" id="UXE03864.1"/>
    </source>
</evidence>
<gene>
    <name evidence="1" type="primary">141</name>
    <name evidence="1" type="ORF">SEA_OBLADI_141</name>
</gene>
<proteinExistence type="predicted"/>
<evidence type="ECO:0000313" key="2">
    <source>
        <dbReference type="Proteomes" id="UP001064297"/>
    </source>
</evidence>
<dbReference type="EMBL" id="OP297535">
    <property type="protein sequence ID" value="UXE03864.1"/>
    <property type="molecule type" value="Genomic_DNA"/>
</dbReference>
<dbReference type="Proteomes" id="UP001064297">
    <property type="component" value="Segment"/>
</dbReference>
<name>A0A977KLW1_9CAUD</name>
<protein>
    <submittedName>
        <fullName evidence="1">Uncharacterized protein</fullName>
    </submittedName>
</protein>
<organism evidence="1 2">
    <name type="scientific">Gordonia phage ObLaDi</name>
    <dbReference type="NCBI Taxonomy" id="2978487"/>
    <lineage>
        <taxon>Viruses</taxon>
        <taxon>Duplodnaviria</taxon>
        <taxon>Heunggongvirae</taxon>
        <taxon>Uroviricota</taxon>
        <taxon>Caudoviricetes</taxon>
        <taxon>Kruegerviridae</taxon>
        <taxon>Cafassovirus</taxon>
        <taxon>Cafassovirus obladi</taxon>
    </lineage>
</organism>
<reference evidence="1" key="1">
    <citation type="submission" date="2022-08" db="EMBL/GenBank/DDBJ databases">
        <authorList>
            <person name="Abuwarda M.A."/>
            <person name="Alvarez A."/>
            <person name="Batteikh M."/>
            <person name="Baughman A.P."/>
            <person name="Chavez V."/>
            <person name="Cheng C."/>
            <person name="Cosentino E.J."/>
            <person name="Di Blasi D.L."/>
            <person name="Dooley N.L."/>
            <person name="Empson B.M."/>
            <person name="Erfanian K."/>
            <person name="Esparza P.D."/>
            <person name="Fleming H.S."/>
            <person name="Ghannam M.S."/>
            <person name="Gibbons A.C."/>
            <person name="Gonzalez C."/>
            <person name="Huq N.E."/>
            <person name="Jin K."/>
            <person name="Kamarzar M."/>
            <person name="Khaine A."/>
            <person name="Krug K.R."/>
            <person name="Lee A."/>
            <person name="Liao S."/>
            <person name="Light I."/>
            <person name="Ma Y."/>
            <person name="Magaling J.M."/>
            <person name="McLinden K.C."/>
            <person name="Melkote A."/>
            <person name="Montoya Serpas C.A."/>
            <person name="Niazmandi K."/>
            <person name="Ostroske E.C."/>
            <person name="Paek B.H."/>
            <person name="Rajiv S."/>
            <person name="Santos C.E."/>
            <person name="Semaan S.A."/>
            <person name="Senthilvelan J."/>
            <person name="Sheppy T.E."/>
            <person name="Stephenson J.C."/>
            <person name="Tenney M.E."/>
            <person name="Teoh N."/>
            <person name="Thorp J.P."/>
            <person name="Turon Font G."/>
            <person name="Uvarov E.V."/>
            <person name="Verpukhovskiy P."/>
            <person name="Wang J."/>
            <person name="Whang A.Y."/>
            <person name="Wright N.E."/>
            <person name="Wu M."/>
            <person name="Zhuang C."/>
            <person name="Bruns J.A."/>
            <person name="Chai A.E."/>
            <person name="Parikh H."/>
            <person name="Zorawik M."/>
            <person name="Garza D.R."/>
            <person name="Ngo R.T."/>
            <person name="Reddi K."/>
            <person name="Garcia-Vedrenne A.E."/>
            <person name="Freise A.C."/>
            <person name="Balish M.F."/>
            <person name="Garlena R.A."/>
            <person name="Russell D.A."/>
            <person name="Jacobs-Sera D."/>
            <person name="Hatfull G.F."/>
        </authorList>
    </citation>
    <scope>NUCLEOTIDE SEQUENCE</scope>
</reference>
<keyword evidence="2" id="KW-1185">Reference proteome</keyword>
<sequence length="46" mass="5252">MARQALVDKMIEVCDELGDIGYEILSEQLRYAADDIEAKDEEEFDA</sequence>